<protein>
    <submittedName>
        <fullName evidence="5">GntR family transcriptional regulator</fullName>
    </submittedName>
</protein>
<feature type="domain" description="HTH gntR-type" evidence="4">
    <location>
        <begin position="3"/>
        <end position="71"/>
    </location>
</feature>
<evidence type="ECO:0000256" key="1">
    <source>
        <dbReference type="ARBA" id="ARBA00023015"/>
    </source>
</evidence>
<accession>A0A0D4C006</accession>
<dbReference type="GO" id="GO:0045892">
    <property type="term" value="P:negative regulation of DNA-templated transcription"/>
    <property type="evidence" value="ECO:0007669"/>
    <property type="project" value="TreeGrafter"/>
</dbReference>
<evidence type="ECO:0000256" key="2">
    <source>
        <dbReference type="ARBA" id="ARBA00023125"/>
    </source>
</evidence>
<dbReference type="PATRIC" id="fig|1618207.4.peg.1988"/>
<dbReference type="InterPro" id="IPR036390">
    <property type="entry name" value="WH_DNA-bd_sf"/>
</dbReference>
<sequence length="253" mass="27884">MTTPLHQRLSEELRDRIRNGDWPEGSAVPSEAALCQEFGISRGPVRQALATLRAEALITGGRGRQPIVRASTPAQSFSTFMSFTEWAQSMKMRPGQKTLEVSRRPAPSDVAVKLGITEGDSIVSVSRLRLLDDEPTMLELSYFVLEVGRLLFDFDTDSGSIFHHLRNSGVDLYSGHHVIDAVAASNHDAQHLGIDEGSPLLRERRITSSSTGQPLEYAEDRYRPELASFAVDNTLPQRTALNRVSLDGRTAQG</sequence>
<dbReference type="SUPFAM" id="SSF64288">
    <property type="entry name" value="Chorismate lyase-like"/>
    <property type="match status" value="1"/>
</dbReference>
<dbReference type="GO" id="GO:0003700">
    <property type="term" value="F:DNA-binding transcription factor activity"/>
    <property type="evidence" value="ECO:0007669"/>
    <property type="project" value="InterPro"/>
</dbReference>
<dbReference type="Pfam" id="PF07702">
    <property type="entry name" value="UTRA"/>
    <property type="match status" value="1"/>
</dbReference>
<dbReference type="SUPFAM" id="SSF46785">
    <property type="entry name" value="Winged helix' DNA-binding domain"/>
    <property type="match status" value="1"/>
</dbReference>
<evidence type="ECO:0000256" key="3">
    <source>
        <dbReference type="ARBA" id="ARBA00023163"/>
    </source>
</evidence>
<dbReference type="HOGENOM" id="CLU_063236_2_2_11"/>
<evidence type="ECO:0000313" key="5">
    <source>
        <dbReference type="EMBL" id="AJT41735.1"/>
    </source>
</evidence>
<name>A0A0D4C006_9MICC</name>
<dbReference type="RefSeq" id="WP_045075298.1">
    <property type="nucleotide sequence ID" value="NZ_CP011005.1"/>
</dbReference>
<dbReference type="SMART" id="SM00866">
    <property type="entry name" value="UTRA"/>
    <property type="match status" value="1"/>
</dbReference>
<dbReference type="Pfam" id="PF00392">
    <property type="entry name" value="GntR"/>
    <property type="match status" value="1"/>
</dbReference>
<dbReference type="AlphaFoldDB" id="A0A0D4C006"/>
<keyword evidence="2" id="KW-0238">DNA-binding</keyword>
<proteinExistence type="predicted"/>
<dbReference type="InterPro" id="IPR000524">
    <property type="entry name" value="Tscrpt_reg_HTH_GntR"/>
</dbReference>
<evidence type="ECO:0000259" key="4">
    <source>
        <dbReference type="PROSITE" id="PS50949"/>
    </source>
</evidence>
<keyword evidence="6" id="KW-1185">Reference proteome</keyword>
<dbReference type="CDD" id="cd07377">
    <property type="entry name" value="WHTH_GntR"/>
    <property type="match status" value="1"/>
</dbReference>
<dbReference type="KEGG" id="ari:UM93_09805"/>
<dbReference type="STRING" id="1618207.UM93_09805"/>
<dbReference type="InterPro" id="IPR011663">
    <property type="entry name" value="UTRA"/>
</dbReference>
<reference evidence="5 6" key="1">
    <citation type="journal article" date="2015" name="Genome Announc.">
        <title>Complete Genome Sequencing of Protease-Producing Novel Arthrobacter sp. Strain IHBB 11108 Using PacBio Single-Molecule Real-Time Sequencing Technology.</title>
        <authorList>
            <person name="Kiran S."/>
            <person name="Swarnkar M.K."/>
            <person name="Pal M."/>
            <person name="Thakur R."/>
            <person name="Tewari R."/>
            <person name="Singh A.K."/>
            <person name="Gulati A."/>
        </authorList>
    </citation>
    <scope>NUCLEOTIDE SEQUENCE [LARGE SCALE GENOMIC DNA]</scope>
    <source>
        <strain evidence="5 6">IHBB 11108</strain>
    </source>
</reference>
<dbReference type="Gene3D" id="3.40.1410.10">
    <property type="entry name" value="Chorismate lyase-like"/>
    <property type="match status" value="1"/>
</dbReference>
<evidence type="ECO:0000313" key="6">
    <source>
        <dbReference type="Proteomes" id="UP000061839"/>
    </source>
</evidence>
<dbReference type="PANTHER" id="PTHR44846">
    <property type="entry name" value="MANNOSYL-D-GLYCERATE TRANSPORT/METABOLISM SYSTEM REPRESSOR MNGR-RELATED"/>
    <property type="match status" value="1"/>
</dbReference>
<dbReference type="PANTHER" id="PTHR44846:SF17">
    <property type="entry name" value="GNTR-FAMILY TRANSCRIPTIONAL REGULATOR"/>
    <property type="match status" value="1"/>
</dbReference>
<gene>
    <name evidence="5" type="ORF">UM93_09805</name>
</gene>
<dbReference type="OrthoDB" id="3210131at2"/>
<organism evidence="5 6">
    <name type="scientific">Psychromicrobium lacuslunae</name>
    <dbReference type="NCBI Taxonomy" id="1618207"/>
    <lineage>
        <taxon>Bacteria</taxon>
        <taxon>Bacillati</taxon>
        <taxon>Actinomycetota</taxon>
        <taxon>Actinomycetes</taxon>
        <taxon>Micrococcales</taxon>
        <taxon>Micrococcaceae</taxon>
        <taxon>Psychromicrobium</taxon>
    </lineage>
</organism>
<keyword evidence="3" id="KW-0804">Transcription</keyword>
<dbReference type="Gene3D" id="1.10.10.10">
    <property type="entry name" value="Winged helix-like DNA-binding domain superfamily/Winged helix DNA-binding domain"/>
    <property type="match status" value="1"/>
</dbReference>
<dbReference type="Proteomes" id="UP000061839">
    <property type="component" value="Chromosome"/>
</dbReference>
<dbReference type="GO" id="GO:0003677">
    <property type="term" value="F:DNA binding"/>
    <property type="evidence" value="ECO:0007669"/>
    <property type="project" value="UniProtKB-KW"/>
</dbReference>
<dbReference type="InterPro" id="IPR050679">
    <property type="entry name" value="Bact_HTH_transcr_reg"/>
</dbReference>
<dbReference type="PROSITE" id="PS50949">
    <property type="entry name" value="HTH_GNTR"/>
    <property type="match status" value="1"/>
</dbReference>
<keyword evidence="1" id="KW-0805">Transcription regulation</keyword>
<dbReference type="EMBL" id="CP011005">
    <property type="protein sequence ID" value="AJT41735.1"/>
    <property type="molecule type" value="Genomic_DNA"/>
</dbReference>
<dbReference type="InterPro" id="IPR036388">
    <property type="entry name" value="WH-like_DNA-bd_sf"/>
</dbReference>
<dbReference type="InterPro" id="IPR028978">
    <property type="entry name" value="Chorismate_lyase_/UTRA_dom_sf"/>
</dbReference>
<dbReference type="SMART" id="SM00345">
    <property type="entry name" value="HTH_GNTR"/>
    <property type="match status" value="1"/>
</dbReference>
<dbReference type="PRINTS" id="PR00035">
    <property type="entry name" value="HTHGNTR"/>
</dbReference>